<evidence type="ECO:0000313" key="2">
    <source>
        <dbReference type="EMBL" id="RUL84889.1"/>
    </source>
</evidence>
<reference evidence="2 3" key="2">
    <citation type="submission" date="2019-01" db="EMBL/GenBank/DDBJ databases">
        <title>Tautonia sociabilis, a novel thermotolerant planctomycete of Isosphaeraceae family, isolated from a 4000 m deep subterranean habitat.</title>
        <authorList>
            <person name="Kovaleva O.L."/>
            <person name="Elcheninov A.G."/>
            <person name="Van Heerden E."/>
            <person name="Toshchakov S.V."/>
            <person name="Novikov A."/>
            <person name="Bonch-Osmolovskaya E.A."/>
            <person name="Kublanov I.V."/>
        </authorList>
    </citation>
    <scope>NUCLEOTIDE SEQUENCE [LARGE SCALE GENOMIC DNA]</scope>
    <source>
        <strain evidence="2 3">GM2012</strain>
    </source>
</reference>
<proteinExistence type="predicted"/>
<sequence length="1232" mass="136505">MQGRHQSCGRGGVGLWAVIVPLALIASDRAPAQEAPIGPRIPDRSPVLLAADQITTWDEGRVRWVRLSGRAAVFQGVSGVRSREALVRIQPLSPATGRPTYQVDVYAEGDALLDAPGEAPQPARRWSVAATDEVQIRPPFSSLGVDSIDRPPAGDPVVDRALLEFKGASTAANSVGQEIPAAIPPVPEPSSISGSAPKPNSPSDADVRPVNLFQVGPDGDVEGQAPAPRRVPSVIEVPPPPPGPRVDSPFADPAETQFRPEDAPTVPEFPEPTLPEIPLLPEIEPLPDDDPDAPDLGLPPVVLPPAPEEDGEDVRPVMPFRPGTQRVVNIYPLNPSLTKFRRLAPLDDGTETYIATGGIQIVVDDPDRGTIDLTARDAVIWTRSSLGAGLAVGSSTQSTDDPLEVYLEGDVELRQDKRELAGVEDQIHYTAARFYADLKTERFYALDAELEQYAPGLLAPLRTLADSIAQYREVVPGPDGVPVLGLPTIRARNSMTTGSPFASPGYRMNSSVVDLFKLAPGERRGGLRRRLLNPVGGPSSEDVYFVDARNNTFFLGPVPFFYWPRFLTTTEDINPPLSQISFRTNNLFGQMILTDWDGFKLLGLRKPKWVDNWNIDIDYLSDRGFAAGSEFGYFGDDLSSELFGRDLLPGVTSNYFGYFDLWGINDHGFDNLGGGPAIITNGPPLTVAFRNSVPPFQDFRGRLLYRHMQSFLPDDADPLDDFRLQLEAAYISDRHFLEQYFKRLNDSGLDQRTRIYAIRQWGDRAFTATAEVTPMDWYTQSQWFPKLDYYRLGDAPLGLGRFFSYYHHTGVSYANTHTAVEVNDPGIFFGFLPYDPTSLTSGPFRTGRLYTNHELDLPLKLRALRVVPYVQGQLMGWDNQYTQPLPSLGYVPGLISQDYIRGPQGSRIGRAWGAYGVRADIAFYRPFPGVESELFNVHGLMHKSVLYADYRDAYSTLSLNRLGVQDGLDDNTYEFVRRYFALNDYGSGVLPAQYNPLLLTLRRASSPITGTTDVQDTIETLRIGTSQRLQTKRGPIDDRRIIDFMALDVWSFYYPEASRDNFGVPFGQTQYQYEWYLGDRTSFVSSGWFDYFDIVGDPRNQAGKNDGISIITAGVNISRPPRGSMYLAYSIIDTGPINTSALNASYGYWLSPKWYTTFGGLYDFGEGMLLSTAFSFTRIGADFLTTVGISYTPLQENWSFVFELVPRFSPRTRLGAAAAVPFRPDLRFAPIQ</sequence>
<keyword evidence="3" id="KW-1185">Reference proteome</keyword>
<dbReference type="EMBL" id="RYZH01000045">
    <property type="protein sequence ID" value="RUL84889.1"/>
    <property type="molecule type" value="Genomic_DNA"/>
</dbReference>
<evidence type="ECO:0008006" key="4">
    <source>
        <dbReference type="Google" id="ProtNLM"/>
    </source>
</evidence>
<organism evidence="2 3">
    <name type="scientific">Tautonia sociabilis</name>
    <dbReference type="NCBI Taxonomy" id="2080755"/>
    <lineage>
        <taxon>Bacteria</taxon>
        <taxon>Pseudomonadati</taxon>
        <taxon>Planctomycetota</taxon>
        <taxon>Planctomycetia</taxon>
        <taxon>Isosphaerales</taxon>
        <taxon>Isosphaeraceae</taxon>
        <taxon>Tautonia</taxon>
    </lineage>
</organism>
<reference evidence="2 3" key="1">
    <citation type="submission" date="2018-12" db="EMBL/GenBank/DDBJ databases">
        <authorList>
            <person name="Toschakov S.V."/>
        </authorList>
    </citation>
    <scope>NUCLEOTIDE SEQUENCE [LARGE SCALE GENOMIC DNA]</scope>
    <source>
        <strain evidence="2 3">GM2012</strain>
    </source>
</reference>
<feature type="region of interest" description="Disordered" evidence="1">
    <location>
        <begin position="176"/>
        <end position="277"/>
    </location>
</feature>
<dbReference type="RefSeq" id="WP_126727165.1">
    <property type="nucleotide sequence ID" value="NZ_RYZH01000045.1"/>
</dbReference>
<evidence type="ECO:0000256" key="1">
    <source>
        <dbReference type="SAM" id="MobiDB-lite"/>
    </source>
</evidence>
<comment type="caution">
    <text evidence="2">The sequence shown here is derived from an EMBL/GenBank/DDBJ whole genome shotgun (WGS) entry which is preliminary data.</text>
</comment>
<accession>A0A432MFI1</accession>
<dbReference type="Proteomes" id="UP000280296">
    <property type="component" value="Unassembled WGS sequence"/>
</dbReference>
<name>A0A432MFI1_9BACT</name>
<dbReference type="OrthoDB" id="251461at2"/>
<protein>
    <recommendedName>
        <fullName evidence="4">LPS-assembly protein LptD</fullName>
    </recommendedName>
</protein>
<evidence type="ECO:0000313" key="3">
    <source>
        <dbReference type="Proteomes" id="UP000280296"/>
    </source>
</evidence>
<gene>
    <name evidence="2" type="ORF">TsocGM_19630</name>
</gene>
<dbReference type="AlphaFoldDB" id="A0A432MFI1"/>